<dbReference type="EMBL" id="JH687399">
    <property type="protein sequence ID" value="EIM80244.1"/>
    <property type="molecule type" value="Genomic_DNA"/>
</dbReference>
<dbReference type="Proteomes" id="UP000053927">
    <property type="component" value="Unassembled WGS sequence"/>
</dbReference>
<accession>R7RY34</accession>
<reference evidence="2" key="1">
    <citation type="journal article" date="2012" name="Science">
        <title>The Paleozoic origin of enzymatic lignin decomposition reconstructed from 31 fungal genomes.</title>
        <authorList>
            <person name="Floudas D."/>
            <person name="Binder M."/>
            <person name="Riley R."/>
            <person name="Barry K."/>
            <person name="Blanchette R.A."/>
            <person name="Henrissat B."/>
            <person name="Martinez A.T."/>
            <person name="Otillar R."/>
            <person name="Spatafora J.W."/>
            <person name="Yadav J.S."/>
            <person name="Aerts A."/>
            <person name="Benoit I."/>
            <person name="Boyd A."/>
            <person name="Carlson A."/>
            <person name="Copeland A."/>
            <person name="Coutinho P.M."/>
            <person name="de Vries R.P."/>
            <person name="Ferreira P."/>
            <person name="Findley K."/>
            <person name="Foster B."/>
            <person name="Gaskell J."/>
            <person name="Glotzer D."/>
            <person name="Gorecki P."/>
            <person name="Heitman J."/>
            <person name="Hesse C."/>
            <person name="Hori C."/>
            <person name="Igarashi K."/>
            <person name="Jurgens J.A."/>
            <person name="Kallen N."/>
            <person name="Kersten P."/>
            <person name="Kohler A."/>
            <person name="Kuees U."/>
            <person name="Kumar T.K.A."/>
            <person name="Kuo A."/>
            <person name="LaButti K."/>
            <person name="Larrondo L.F."/>
            <person name="Lindquist E."/>
            <person name="Ling A."/>
            <person name="Lombard V."/>
            <person name="Lucas S."/>
            <person name="Lundell T."/>
            <person name="Martin R."/>
            <person name="McLaughlin D.J."/>
            <person name="Morgenstern I."/>
            <person name="Morin E."/>
            <person name="Murat C."/>
            <person name="Nagy L.G."/>
            <person name="Nolan M."/>
            <person name="Ohm R.A."/>
            <person name="Patyshakuliyeva A."/>
            <person name="Rokas A."/>
            <person name="Ruiz-Duenas F.J."/>
            <person name="Sabat G."/>
            <person name="Salamov A."/>
            <person name="Samejima M."/>
            <person name="Schmutz J."/>
            <person name="Slot J.C."/>
            <person name="St John F."/>
            <person name="Stenlid J."/>
            <person name="Sun H."/>
            <person name="Sun S."/>
            <person name="Syed K."/>
            <person name="Tsang A."/>
            <person name="Wiebenga A."/>
            <person name="Young D."/>
            <person name="Pisabarro A."/>
            <person name="Eastwood D.C."/>
            <person name="Martin F."/>
            <person name="Cullen D."/>
            <person name="Grigoriev I.V."/>
            <person name="Hibbett D.S."/>
        </authorList>
    </citation>
    <scope>NUCLEOTIDE SEQUENCE [LARGE SCALE GENOMIC DNA]</scope>
    <source>
        <strain evidence="2">FP-91666</strain>
    </source>
</reference>
<name>R7RY34_STEHR</name>
<gene>
    <name evidence="1" type="ORF">STEHIDRAFT_163115</name>
</gene>
<dbReference type="Gene3D" id="3.80.10.10">
    <property type="entry name" value="Ribonuclease Inhibitor"/>
    <property type="match status" value="1"/>
</dbReference>
<dbReference type="InterPro" id="IPR032675">
    <property type="entry name" value="LRR_dom_sf"/>
</dbReference>
<evidence type="ECO:0000313" key="2">
    <source>
        <dbReference type="Proteomes" id="UP000053927"/>
    </source>
</evidence>
<dbReference type="OrthoDB" id="3264373at2759"/>
<keyword evidence="2" id="KW-1185">Reference proteome</keyword>
<sequence length="592" mass="66831">MSGQTNDVSALSQMSSADPIDAEIDALTAQIQALSSRVTSLRAVRNDRALISRLPYETMTAIFRAIDDRPRIIHNDGRVVGRPWLGWIYVSHVCRMWRDISVRHSLLWSDISFVLGPQWTKVMFERSRAAPINIDYSIVFGHPILLDKATLNAHMYHVRQLSLVVPLHPTSVSHVEDLLLMVAGAAHGLETLSLKMRPIDIPPADLTGPSSIPSWLAEDFPRLRHLELHGFLIHWGPESVFPFRSLLTLKLGLPLHRVIELDSAYLPTLPTLLTVLDQMSELRVLHLVHILPWIPLQNFHLLPPPQTVSLPHLTELQISGKAHECANFRRCLEISTSTMVQSFDLTSQYATGEDLLMMSPFINSFMSSVKSCMRLALADSGQTITVIMHMPFMPNVPPHLELRCVFMSDRHSTEDNIFPLLLGRCSFDHLTTLYIRSHMWTIPHWTRFFSMFKAIEHLTIATIPSSVNNAQWPTFNNFFDVLAIGTGTRASEADSALKDRPRGSHLLLPSLTVVSFFSIDLTPTESDDALRRGLLASLECRQRSASPIKSIQFSHCKVSPRLLQSLREVVLEVVQEAEIDLDTRYGVARRRT</sequence>
<dbReference type="RefSeq" id="XP_007310840.1">
    <property type="nucleotide sequence ID" value="XM_007310778.1"/>
</dbReference>
<proteinExistence type="predicted"/>
<evidence type="ECO:0000313" key="1">
    <source>
        <dbReference type="EMBL" id="EIM80244.1"/>
    </source>
</evidence>
<organism evidence="1 2">
    <name type="scientific">Stereum hirsutum (strain FP-91666)</name>
    <name type="common">White-rot fungus</name>
    <dbReference type="NCBI Taxonomy" id="721885"/>
    <lineage>
        <taxon>Eukaryota</taxon>
        <taxon>Fungi</taxon>
        <taxon>Dikarya</taxon>
        <taxon>Basidiomycota</taxon>
        <taxon>Agaricomycotina</taxon>
        <taxon>Agaricomycetes</taxon>
        <taxon>Russulales</taxon>
        <taxon>Stereaceae</taxon>
        <taxon>Stereum</taxon>
    </lineage>
</organism>
<dbReference type="AlphaFoldDB" id="R7RY34"/>
<dbReference type="GeneID" id="18802228"/>
<dbReference type="SUPFAM" id="SSF52047">
    <property type="entry name" value="RNI-like"/>
    <property type="match status" value="1"/>
</dbReference>
<dbReference type="KEGG" id="shs:STEHIDRAFT_163115"/>
<protein>
    <submittedName>
        <fullName evidence="1">Uncharacterized protein</fullName>
    </submittedName>
</protein>
<dbReference type="eggNOG" id="ENOG502R0S8">
    <property type="taxonomic scope" value="Eukaryota"/>
</dbReference>